<dbReference type="Proteomes" id="UP000054538">
    <property type="component" value="Unassembled WGS sequence"/>
</dbReference>
<dbReference type="AlphaFoldDB" id="A0A0D0EC87"/>
<dbReference type="EMBL" id="KN824875">
    <property type="protein sequence ID" value="KIK98940.1"/>
    <property type="molecule type" value="Genomic_DNA"/>
</dbReference>
<reference evidence="2" key="2">
    <citation type="submission" date="2015-01" db="EMBL/GenBank/DDBJ databases">
        <title>Evolutionary Origins and Diversification of the Mycorrhizal Mutualists.</title>
        <authorList>
            <consortium name="DOE Joint Genome Institute"/>
            <consortium name="Mycorrhizal Genomics Consortium"/>
            <person name="Kohler A."/>
            <person name="Kuo A."/>
            <person name="Nagy L.G."/>
            <person name="Floudas D."/>
            <person name="Copeland A."/>
            <person name="Barry K.W."/>
            <person name="Cichocki N."/>
            <person name="Veneault-Fourrey C."/>
            <person name="LaButti K."/>
            <person name="Lindquist E.A."/>
            <person name="Lipzen A."/>
            <person name="Lundell T."/>
            <person name="Morin E."/>
            <person name="Murat C."/>
            <person name="Riley R."/>
            <person name="Ohm R."/>
            <person name="Sun H."/>
            <person name="Tunlid A."/>
            <person name="Henrissat B."/>
            <person name="Grigoriev I.V."/>
            <person name="Hibbett D.S."/>
            <person name="Martin F."/>
        </authorList>
    </citation>
    <scope>NUCLEOTIDE SEQUENCE [LARGE SCALE GENOMIC DNA]</scope>
    <source>
        <strain evidence="2">Ve08.2h10</strain>
    </source>
</reference>
<organism evidence="1 2">
    <name type="scientific">Paxillus rubicundulus Ve08.2h10</name>
    <dbReference type="NCBI Taxonomy" id="930991"/>
    <lineage>
        <taxon>Eukaryota</taxon>
        <taxon>Fungi</taxon>
        <taxon>Dikarya</taxon>
        <taxon>Basidiomycota</taxon>
        <taxon>Agaricomycotina</taxon>
        <taxon>Agaricomycetes</taxon>
        <taxon>Agaricomycetidae</taxon>
        <taxon>Boletales</taxon>
        <taxon>Paxilineae</taxon>
        <taxon>Paxillaceae</taxon>
        <taxon>Paxillus</taxon>
    </lineage>
</organism>
<sequence>MVCSLVANARYTACSGAKTECSKGVEWKTIGVHCQRNTNAGFKDAIEFRRRMPLCRT</sequence>
<proteinExistence type="predicted"/>
<name>A0A0D0EC87_9AGAM</name>
<reference evidence="1 2" key="1">
    <citation type="submission" date="2014-04" db="EMBL/GenBank/DDBJ databases">
        <authorList>
            <consortium name="DOE Joint Genome Institute"/>
            <person name="Kuo A."/>
            <person name="Kohler A."/>
            <person name="Jargeat P."/>
            <person name="Nagy L.G."/>
            <person name="Floudas D."/>
            <person name="Copeland A."/>
            <person name="Barry K.W."/>
            <person name="Cichocki N."/>
            <person name="Veneault-Fourrey C."/>
            <person name="LaButti K."/>
            <person name="Lindquist E.A."/>
            <person name="Lipzen A."/>
            <person name="Lundell T."/>
            <person name="Morin E."/>
            <person name="Murat C."/>
            <person name="Sun H."/>
            <person name="Tunlid A."/>
            <person name="Henrissat B."/>
            <person name="Grigoriev I.V."/>
            <person name="Hibbett D.S."/>
            <person name="Martin F."/>
            <person name="Nordberg H.P."/>
            <person name="Cantor M.N."/>
            <person name="Hua S.X."/>
        </authorList>
    </citation>
    <scope>NUCLEOTIDE SEQUENCE [LARGE SCALE GENOMIC DNA]</scope>
    <source>
        <strain evidence="1 2">Ve08.2h10</strain>
    </source>
</reference>
<evidence type="ECO:0000313" key="2">
    <source>
        <dbReference type="Proteomes" id="UP000054538"/>
    </source>
</evidence>
<keyword evidence="2" id="KW-1185">Reference proteome</keyword>
<accession>A0A0D0EC87</accession>
<protein>
    <submittedName>
        <fullName evidence="1">Unplaced genomic scaffold scaffold_53, whole genome shotgun sequence</fullName>
    </submittedName>
</protein>
<evidence type="ECO:0000313" key="1">
    <source>
        <dbReference type="EMBL" id="KIK98940.1"/>
    </source>
</evidence>
<dbReference type="HOGENOM" id="CLU_2997116_0_0_1"/>
<dbReference type="InParanoid" id="A0A0D0EC87"/>
<gene>
    <name evidence="1" type="ORF">PAXRUDRAFT_823286</name>
</gene>